<dbReference type="InterPro" id="IPR050664">
    <property type="entry name" value="Octanoyltrans_LipM/LipL"/>
</dbReference>
<keyword evidence="6" id="KW-1185">Reference proteome</keyword>
<dbReference type="STRING" id="1073423.SAMN04488700_0477"/>
<comment type="catalytic activity">
    <reaction evidence="3">
        <text>N(6)-octanoyl-L-lysyl-[glycine-cleavage complex H protein] + L-lysyl-[lipoyl-carrier protein] = N(6)-octanoyl-L-lysyl-[lipoyl-carrier protein] + L-lysyl-[glycine-cleavage complex H protein]</text>
        <dbReference type="Rhea" id="RHEA:20213"/>
        <dbReference type="Rhea" id="RHEA-COMP:10500"/>
        <dbReference type="Rhea" id="RHEA-COMP:10501"/>
        <dbReference type="Rhea" id="RHEA-COMP:10503"/>
        <dbReference type="Rhea" id="RHEA-COMP:10504"/>
        <dbReference type="ChEBI" id="CHEBI:29969"/>
        <dbReference type="ChEBI" id="CHEBI:78809"/>
        <dbReference type="EC" id="2.3.1.204"/>
    </reaction>
</comment>
<dbReference type="GO" id="GO:0033819">
    <property type="term" value="F:lipoyl(octanoyl) transferase activity"/>
    <property type="evidence" value="ECO:0007669"/>
    <property type="project" value="InterPro"/>
</dbReference>
<dbReference type="SUPFAM" id="SSF55681">
    <property type="entry name" value="Class II aaRS and biotin synthetases"/>
    <property type="match status" value="1"/>
</dbReference>
<dbReference type="HAMAP" id="MF_02119">
    <property type="entry name" value="LipL"/>
    <property type="match status" value="1"/>
</dbReference>
<dbReference type="InterPro" id="IPR024897">
    <property type="entry name" value="LipL"/>
</dbReference>
<dbReference type="CDD" id="cd16443">
    <property type="entry name" value="LplA"/>
    <property type="match status" value="1"/>
</dbReference>
<name>A0A1X7MR95_9LACT</name>
<dbReference type="RefSeq" id="WP_085558795.1">
    <property type="nucleotide sequence ID" value="NZ_FOAH01000028.1"/>
</dbReference>
<dbReference type="GO" id="GO:0009107">
    <property type="term" value="P:lipoate biosynthetic process"/>
    <property type="evidence" value="ECO:0007669"/>
    <property type="project" value="UniProtKB-UniRule"/>
</dbReference>
<comment type="similarity">
    <text evidence="3">Belongs to the octanoyltransferase LipL family.</text>
</comment>
<dbReference type="PANTHER" id="PTHR43679:SF2">
    <property type="entry name" value="OCTANOYL-[GCVH]:PROTEIN N-OCTANOYLTRANSFERASE"/>
    <property type="match status" value="1"/>
</dbReference>
<comment type="function">
    <text evidence="3">Catalyzes the amidotransfer (transamidation) of the octanoyl moiety from octanoyl-GcvH to the lipoyl domain of the E2 subunit of lipoate-dependent enzymes.</text>
</comment>
<dbReference type="PROSITE" id="PS51733">
    <property type="entry name" value="BPL_LPL_CATALYTIC"/>
    <property type="match status" value="1"/>
</dbReference>
<dbReference type="AlphaFoldDB" id="A0A1X7MR95"/>
<protein>
    <recommendedName>
        <fullName evidence="3">Octanoyl-[GcvH]:protein N-octanoyltransferase</fullName>
        <ecNumber evidence="3">2.3.1.204</ecNumber>
    </recommendedName>
    <alternativeName>
        <fullName evidence="3">Octanoyl-[GcvH]:E2 amidotransferase</fullName>
    </alternativeName>
</protein>
<dbReference type="Pfam" id="PF21948">
    <property type="entry name" value="LplA-B_cat"/>
    <property type="match status" value="1"/>
</dbReference>
<feature type="active site" description="Acyl-thioester intermediate" evidence="3">
    <location>
        <position position="152"/>
    </location>
</feature>
<dbReference type="Proteomes" id="UP000193435">
    <property type="component" value="Unassembled WGS sequence"/>
</dbReference>
<dbReference type="EC" id="2.3.1.204" evidence="3"/>
<keyword evidence="2 3" id="KW-0012">Acyltransferase</keyword>
<accession>A0A1X7MR95</accession>
<sequence length="290" mass="32864">MTSLQKNDFLTNQSYVIYDSATMPFKNQTISHFALSDSLTTIIGKQQNKAAIHFWSTDPLVIIGMMDTKLPHLSDGLAVLRANQQPYIVRNSGGLAVASDCGILNFSLIFSEELINRITIDEGYDFMFRLISDTFKEYKKSIEAHEISDSYCPGDFDLSINGKKIAGIAQRRIKNGVAIMIYLSVTGDQNKRAQLLQDFYTAGLQDEQVKWHFPKINPDVMGTLEELLEVQLTVQGVKEKIIRTLQERHCTIEPGEYTPEILSLYGESKQKMIDRNLQMLKESAQKELLI</sequence>
<feature type="domain" description="BPL/LPL catalytic" evidence="4">
    <location>
        <begin position="46"/>
        <end position="232"/>
    </location>
</feature>
<keyword evidence="1 3" id="KW-0808">Transferase</keyword>
<evidence type="ECO:0000256" key="2">
    <source>
        <dbReference type="ARBA" id="ARBA00023315"/>
    </source>
</evidence>
<dbReference type="InterPro" id="IPR004143">
    <property type="entry name" value="BPL_LPL_catalytic"/>
</dbReference>
<organism evidence="5 6">
    <name type="scientific">Carnobacterium iners</name>
    <dbReference type="NCBI Taxonomy" id="1073423"/>
    <lineage>
        <taxon>Bacteria</taxon>
        <taxon>Bacillati</taxon>
        <taxon>Bacillota</taxon>
        <taxon>Bacilli</taxon>
        <taxon>Lactobacillales</taxon>
        <taxon>Carnobacteriaceae</taxon>
        <taxon>Carnobacterium</taxon>
    </lineage>
</organism>
<dbReference type="PANTHER" id="PTHR43679">
    <property type="entry name" value="OCTANOYLTRANSFERASE LIPM-RELATED"/>
    <property type="match status" value="1"/>
</dbReference>
<dbReference type="Gene3D" id="3.30.930.10">
    <property type="entry name" value="Bira Bifunctional Protein, Domain 2"/>
    <property type="match status" value="1"/>
</dbReference>
<dbReference type="GO" id="GO:0009249">
    <property type="term" value="P:protein lipoylation"/>
    <property type="evidence" value="ECO:0007669"/>
    <property type="project" value="UniProtKB-UniRule"/>
</dbReference>
<dbReference type="InterPro" id="IPR045864">
    <property type="entry name" value="aa-tRNA-synth_II/BPL/LPL"/>
</dbReference>
<evidence type="ECO:0000313" key="6">
    <source>
        <dbReference type="Proteomes" id="UP000193435"/>
    </source>
</evidence>
<evidence type="ECO:0000313" key="5">
    <source>
        <dbReference type="EMBL" id="SMH27144.1"/>
    </source>
</evidence>
<proteinExistence type="inferred from homology"/>
<feature type="site" description="Lowers pKa of active site Cys" evidence="3">
    <location>
        <position position="164"/>
    </location>
</feature>
<evidence type="ECO:0000256" key="3">
    <source>
        <dbReference type="HAMAP-Rule" id="MF_02119"/>
    </source>
</evidence>
<gene>
    <name evidence="3" type="primary">lipL</name>
    <name evidence="5" type="ORF">SAMN04488700_0477</name>
</gene>
<dbReference type="EMBL" id="FXBJ01000002">
    <property type="protein sequence ID" value="SMH27144.1"/>
    <property type="molecule type" value="Genomic_DNA"/>
</dbReference>
<comment type="pathway">
    <text evidence="3">Protein modification; protein lipoylation via endogenous pathway; protein N(6)-(lipoyl)lysine from octanoyl-[acyl-carrier-protein].</text>
</comment>
<comment type="miscellaneous">
    <text evidence="3">The reaction proceeds via a thioester-linked acyl-enzyme intermediate.</text>
</comment>
<evidence type="ECO:0000256" key="1">
    <source>
        <dbReference type="ARBA" id="ARBA00022679"/>
    </source>
</evidence>
<evidence type="ECO:0000259" key="4">
    <source>
        <dbReference type="PROSITE" id="PS51733"/>
    </source>
</evidence>
<reference evidence="5 6" key="1">
    <citation type="submission" date="2017-04" db="EMBL/GenBank/DDBJ databases">
        <authorList>
            <person name="Afonso C.L."/>
            <person name="Miller P.J."/>
            <person name="Scott M.A."/>
            <person name="Spackman E."/>
            <person name="Goraichik I."/>
            <person name="Dimitrov K.M."/>
            <person name="Suarez D.L."/>
            <person name="Swayne D.E."/>
        </authorList>
    </citation>
    <scope>NUCLEOTIDE SEQUENCE [LARGE SCALE GENOMIC DNA]</scope>
    <source>
        <strain evidence="5 6">LMG26642</strain>
    </source>
</reference>
<dbReference type="OrthoDB" id="2080934at2"/>